<dbReference type="Proteomes" id="UP001417504">
    <property type="component" value="Unassembled WGS sequence"/>
</dbReference>
<dbReference type="AlphaFoldDB" id="A0AAP0EQD3"/>
<gene>
    <name evidence="2" type="ORF">Sjap_022986</name>
</gene>
<evidence type="ECO:0000313" key="3">
    <source>
        <dbReference type="Proteomes" id="UP001417504"/>
    </source>
</evidence>
<comment type="caution">
    <text evidence="2">The sequence shown here is derived from an EMBL/GenBank/DDBJ whole genome shotgun (WGS) entry which is preliminary data.</text>
</comment>
<dbReference type="PANTHER" id="PTHR48258">
    <property type="entry name" value="DUF4218 DOMAIN-CONTAINING PROTEIN-RELATED"/>
    <property type="match status" value="1"/>
</dbReference>
<dbReference type="EMBL" id="JBBNAE010000009">
    <property type="protein sequence ID" value="KAK9097489.1"/>
    <property type="molecule type" value="Genomic_DNA"/>
</dbReference>
<reference evidence="2 3" key="1">
    <citation type="submission" date="2024-01" db="EMBL/GenBank/DDBJ databases">
        <title>Genome assemblies of Stephania.</title>
        <authorList>
            <person name="Yang L."/>
        </authorList>
    </citation>
    <scope>NUCLEOTIDE SEQUENCE [LARGE SCALE GENOMIC DNA]</scope>
    <source>
        <strain evidence="2">QJT</strain>
        <tissue evidence="2">Leaf</tissue>
    </source>
</reference>
<evidence type="ECO:0000259" key="1">
    <source>
        <dbReference type="Pfam" id="PF13952"/>
    </source>
</evidence>
<dbReference type="PANTHER" id="PTHR48258:SF3">
    <property type="entry name" value="FK506-BINDING PROTEIN 4-LIKE ISOFORM X1"/>
    <property type="match status" value="1"/>
</dbReference>
<dbReference type="Pfam" id="PF13952">
    <property type="entry name" value="DUF4216"/>
    <property type="match status" value="1"/>
</dbReference>
<name>A0AAP0EQD3_9MAGN</name>
<evidence type="ECO:0000313" key="2">
    <source>
        <dbReference type="EMBL" id="KAK9097489.1"/>
    </source>
</evidence>
<keyword evidence="3" id="KW-1185">Reference proteome</keyword>
<dbReference type="InterPro" id="IPR025312">
    <property type="entry name" value="DUF4216"/>
</dbReference>
<protein>
    <recommendedName>
        <fullName evidence="1">DUF4216 domain-containing protein</fullName>
    </recommendedName>
</protein>
<organism evidence="2 3">
    <name type="scientific">Stephania japonica</name>
    <dbReference type="NCBI Taxonomy" id="461633"/>
    <lineage>
        <taxon>Eukaryota</taxon>
        <taxon>Viridiplantae</taxon>
        <taxon>Streptophyta</taxon>
        <taxon>Embryophyta</taxon>
        <taxon>Tracheophyta</taxon>
        <taxon>Spermatophyta</taxon>
        <taxon>Magnoliopsida</taxon>
        <taxon>Ranunculales</taxon>
        <taxon>Menispermaceae</taxon>
        <taxon>Menispermoideae</taxon>
        <taxon>Cissampelideae</taxon>
        <taxon>Stephania</taxon>
    </lineage>
</organism>
<accession>A0AAP0EQD3</accession>
<proteinExistence type="predicted"/>
<sequence>MNRLNYKRVQIPRVRERLRWLAQGPRHIATSFDGYIINGKRFHTLDIEKATQNFGVHLEAETPCKLRDERQVIEKYSYYGVIRKILMLDFRYFVEPVFLCDWANVSFGIRKEDGFILVNLHDGLWQFKNDPFILASQAKQVFYSKESPTSHWYVVLKAPSRGFHDLEAFDESMYASHSPLDMSSIDVCNVDVDESHVREDCEGVLV</sequence>
<feature type="domain" description="DUF4216" evidence="1">
    <location>
        <begin position="97"/>
        <end position="155"/>
    </location>
</feature>